<organism evidence="1 2">
    <name type="scientific">Populus trichocarpa</name>
    <name type="common">Western balsam poplar</name>
    <name type="synonym">Populus balsamifera subsp. trichocarpa</name>
    <dbReference type="NCBI Taxonomy" id="3694"/>
    <lineage>
        <taxon>Eukaryota</taxon>
        <taxon>Viridiplantae</taxon>
        <taxon>Streptophyta</taxon>
        <taxon>Embryophyta</taxon>
        <taxon>Tracheophyta</taxon>
        <taxon>Spermatophyta</taxon>
        <taxon>Magnoliopsida</taxon>
        <taxon>eudicotyledons</taxon>
        <taxon>Gunneridae</taxon>
        <taxon>Pentapetalae</taxon>
        <taxon>rosids</taxon>
        <taxon>fabids</taxon>
        <taxon>Malpighiales</taxon>
        <taxon>Salicaceae</taxon>
        <taxon>Saliceae</taxon>
        <taxon>Populus</taxon>
    </lineage>
</organism>
<name>A0A2K1Y3J5_POPTR</name>
<gene>
    <name evidence="1" type="ORF">POPTR_013G094700</name>
</gene>
<reference evidence="1 2" key="1">
    <citation type="journal article" date="2006" name="Science">
        <title>The genome of black cottonwood, Populus trichocarpa (Torr. &amp; Gray).</title>
        <authorList>
            <person name="Tuskan G.A."/>
            <person name="Difazio S."/>
            <person name="Jansson S."/>
            <person name="Bohlmann J."/>
            <person name="Grigoriev I."/>
            <person name="Hellsten U."/>
            <person name="Putnam N."/>
            <person name="Ralph S."/>
            <person name="Rombauts S."/>
            <person name="Salamov A."/>
            <person name="Schein J."/>
            <person name="Sterck L."/>
            <person name="Aerts A."/>
            <person name="Bhalerao R.R."/>
            <person name="Bhalerao R.P."/>
            <person name="Blaudez D."/>
            <person name="Boerjan W."/>
            <person name="Brun A."/>
            <person name="Brunner A."/>
            <person name="Busov V."/>
            <person name="Campbell M."/>
            <person name="Carlson J."/>
            <person name="Chalot M."/>
            <person name="Chapman J."/>
            <person name="Chen G.L."/>
            <person name="Cooper D."/>
            <person name="Coutinho P.M."/>
            <person name="Couturier J."/>
            <person name="Covert S."/>
            <person name="Cronk Q."/>
            <person name="Cunningham R."/>
            <person name="Davis J."/>
            <person name="Degroeve S."/>
            <person name="Dejardin A."/>
            <person name="Depamphilis C."/>
            <person name="Detter J."/>
            <person name="Dirks B."/>
            <person name="Dubchak I."/>
            <person name="Duplessis S."/>
            <person name="Ehlting J."/>
            <person name="Ellis B."/>
            <person name="Gendler K."/>
            <person name="Goodstein D."/>
            <person name="Gribskov M."/>
            <person name="Grimwood J."/>
            <person name="Groover A."/>
            <person name="Gunter L."/>
            <person name="Hamberger B."/>
            <person name="Heinze B."/>
            <person name="Helariutta Y."/>
            <person name="Henrissat B."/>
            <person name="Holligan D."/>
            <person name="Holt R."/>
            <person name="Huang W."/>
            <person name="Islam-Faridi N."/>
            <person name="Jones S."/>
            <person name="Jones-Rhoades M."/>
            <person name="Jorgensen R."/>
            <person name="Joshi C."/>
            <person name="Kangasjarvi J."/>
            <person name="Karlsson J."/>
            <person name="Kelleher C."/>
            <person name="Kirkpatrick R."/>
            <person name="Kirst M."/>
            <person name="Kohler A."/>
            <person name="Kalluri U."/>
            <person name="Larimer F."/>
            <person name="Leebens-Mack J."/>
            <person name="Leple J.C."/>
            <person name="Locascio P."/>
            <person name="Lou Y."/>
            <person name="Lucas S."/>
            <person name="Martin F."/>
            <person name="Montanini B."/>
            <person name="Napoli C."/>
            <person name="Nelson D.R."/>
            <person name="Nelson C."/>
            <person name="Nieminen K."/>
            <person name="Nilsson O."/>
            <person name="Pereda V."/>
            <person name="Peter G."/>
            <person name="Philippe R."/>
            <person name="Pilate G."/>
            <person name="Poliakov A."/>
            <person name="Razumovskaya J."/>
            <person name="Richardson P."/>
            <person name="Rinaldi C."/>
            <person name="Ritland K."/>
            <person name="Rouze P."/>
            <person name="Ryaboy D."/>
            <person name="Schmutz J."/>
            <person name="Schrader J."/>
            <person name="Segerman B."/>
            <person name="Shin H."/>
            <person name="Siddiqui A."/>
            <person name="Sterky F."/>
            <person name="Terry A."/>
            <person name="Tsai C.J."/>
            <person name="Uberbacher E."/>
            <person name="Unneberg P."/>
            <person name="Vahala J."/>
            <person name="Wall K."/>
            <person name="Wessler S."/>
            <person name="Yang G."/>
            <person name="Yin T."/>
            <person name="Douglas C."/>
            <person name="Marra M."/>
            <person name="Sandberg G."/>
            <person name="Van de Peer Y."/>
            <person name="Rokhsar D."/>
        </authorList>
    </citation>
    <scope>NUCLEOTIDE SEQUENCE [LARGE SCALE GENOMIC DNA]</scope>
    <source>
        <strain evidence="2">cv. Nisqually</strain>
    </source>
</reference>
<protein>
    <submittedName>
        <fullName evidence="1">Uncharacterized protein</fullName>
    </submittedName>
</protein>
<dbReference type="EMBL" id="CM009302">
    <property type="protein sequence ID" value="PNT07572.1"/>
    <property type="molecule type" value="Genomic_DNA"/>
</dbReference>
<proteinExistence type="predicted"/>
<sequence>MILTSLTFYSLMIHSLPHKTFLMFVVKEFHLHFIICKFGGTKLATNAPSVQQALVGNSNPPKFVVTVLYMCPVKALFSKFQMP</sequence>
<accession>A0A2K1Y3J5</accession>
<dbReference type="Proteomes" id="UP000006729">
    <property type="component" value="Chromosome 13"/>
</dbReference>
<evidence type="ECO:0000313" key="2">
    <source>
        <dbReference type="Proteomes" id="UP000006729"/>
    </source>
</evidence>
<evidence type="ECO:0000313" key="1">
    <source>
        <dbReference type="EMBL" id="PNT07572.1"/>
    </source>
</evidence>
<keyword evidence="2" id="KW-1185">Reference proteome</keyword>
<dbReference type="AlphaFoldDB" id="A0A2K1Y3J5"/>